<sequence>MANRIQTKQEAFVGIGDHRIGFVEMKRAPFHLLDRPVAQRCHELLVFLGGQLLVSPYPVHQREVGYGDEYRHYQQDIHRCGHGSSAMWPVQPLGVHSTNLVGALSSMEKMLKQLKQLEHMKHDYWKCLEWRSA</sequence>
<reference evidence="1" key="1">
    <citation type="submission" date="2019-08" db="EMBL/GenBank/DDBJ databases">
        <authorList>
            <person name="Kucharzyk K."/>
            <person name="Murdoch R.W."/>
            <person name="Higgins S."/>
            <person name="Loffler F."/>
        </authorList>
    </citation>
    <scope>NUCLEOTIDE SEQUENCE</scope>
</reference>
<dbReference type="AlphaFoldDB" id="A0A645HKD8"/>
<organism evidence="1">
    <name type="scientific">bioreactor metagenome</name>
    <dbReference type="NCBI Taxonomy" id="1076179"/>
    <lineage>
        <taxon>unclassified sequences</taxon>
        <taxon>metagenomes</taxon>
        <taxon>ecological metagenomes</taxon>
    </lineage>
</organism>
<comment type="caution">
    <text evidence="1">The sequence shown here is derived from an EMBL/GenBank/DDBJ whole genome shotgun (WGS) entry which is preliminary data.</text>
</comment>
<name>A0A645HKD8_9ZZZZ</name>
<gene>
    <name evidence="1" type="ORF">SDC9_186592</name>
</gene>
<protein>
    <submittedName>
        <fullName evidence="1">Uncharacterized protein</fullName>
    </submittedName>
</protein>
<accession>A0A645HKD8</accession>
<proteinExistence type="predicted"/>
<dbReference type="EMBL" id="VSSQ01094661">
    <property type="protein sequence ID" value="MPN39066.1"/>
    <property type="molecule type" value="Genomic_DNA"/>
</dbReference>
<evidence type="ECO:0000313" key="1">
    <source>
        <dbReference type="EMBL" id="MPN39066.1"/>
    </source>
</evidence>